<dbReference type="EMBL" id="KN832057">
    <property type="protein sequence ID" value="KIN95951.1"/>
    <property type="molecule type" value="Genomic_DNA"/>
</dbReference>
<dbReference type="Proteomes" id="UP000054217">
    <property type="component" value="Unassembled WGS sequence"/>
</dbReference>
<gene>
    <name evidence="2" type="ORF">M404DRAFT_934275</name>
</gene>
<dbReference type="STRING" id="870435.A0A0C3JE94"/>
<dbReference type="HOGENOM" id="CLU_008059_1_0_1"/>
<keyword evidence="3" id="KW-1185">Reference proteome</keyword>
<reference evidence="3" key="2">
    <citation type="submission" date="2015-01" db="EMBL/GenBank/DDBJ databases">
        <title>Evolutionary Origins and Diversification of the Mycorrhizal Mutualists.</title>
        <authorList>
            <consortium name="DOE Joint Genome Institute"/>
            <consortium name="Mycorrhizal Genomics Consortium"/>
            <person name="Kohler A."/>
            <person name="Kuo A."/>
            <person name="Nagy L.G."/>
            <person name="Floudas D."/>
            <person name="Copeland A."/>
            <person name="Barry K.W."/>
            <person name="Cichocki N."/>
            <person name="Veneault-Fourrey C."/>
            <person name="LaButti K."/>
            <person name="Lindquist E.A."/>
            <person name="Lipzen A."/>
            <person name="Lundell T."/>
            <person name="Morin E."/>
            <person name="Murat C."/>
            <person name="Riley R."/>
            <person name="Ohm R."/>
            <person name="Sun H."/>
            <person name="Tunlid A."/>
            <person name="Henrissat B."/>
            <person name="Grigoriev I.V."/>
            <person name="Hibbett D.S."/>
            <person name="Martin F."/>
        </authorList>
    </citation>
    <scope>NUCLEOTIDE SEQUENCE [LARGE SCALE GENOMIC DNA]</scope>
    <source>
        <strain evidence="3">Marx 270</strain>
    </source>
</reference>
<name>A0A0C3JE94_PISTI</name>
<accession>A0A0C3JE94</accession>
<proteinExistence type="predicted"/>
<organism evidence="2 3">
    <name type="scientific">Pisolithus tinctorius Marx 270</name>
    <dbReference type="NCBI Taxonomy" id="870435"/>
    <lineage>
        <taxon>Eukaryota</taxon>
        <taxon>Fungi</taxon>
        <taxon>Dikarya</taxon>
        <taxon>Basidiomycota</taxon>
        <taxon>Agaricomycotina</taxon>
        <taxon>Agaricomycetes</taxon>
        <taxon>Agaricomycetidae</taxon>
        <taxon>Boletales</taxon>
        <taxon>Sclerodermatineae</taxon>
        <taxon>Pisolithaceae</taxon>
        <taxon>Pisolithus</taxon>
    </lineage>
</organism>
<evidence type="ECO:0000313" key="2">
    <source>
        <dbReference type="EMBL" id="KIN95951.1"/>
    </source>
</evidence>
<evidence type="ECO:0000313" key="3">
    <source>
        <dbReference type="Proteomes" id="UP000054217"/>
    </source>
</evidence>
<dbReference type="InParanoid" id="A0A0C3JE94"/>
<sequence length="761" mass="84049">MDDQTRANIGHLQLYLANLPAPIPLVDPTTGTSHPITFREQGQGLEAVADVLKQYITQLASHADPEVMLLIKWLDDLISAAENTFKLTNIPLPQGNSAPTGPSKHAKTSQKATKQDTKNLGETTDPNYEDLPEIKDMRKGSVQLHPLLLEGSQMCKKITSGESADTILVRCIGSKGCGQTWAMPQSKQHIMGHLVKCGFVDAKLHQHACDLLASQAIGPEINIADMKMGSQASQGVEEDSESEVGKVRTGRNGGKLTAFVGEGKKQAKEKCDYHVMKFIVCSGIPPTVVDSDEWKELMHVLHPFYQPPSSLTLTSTLIVNKAAKISMAINQHLSSTHNLTITFDGDDGSQLGHTAQYILEVIGQIQGILGFMSHSMYVMEQFNHIHSQLGLSCGLESIGDTHFGTLFWVALSIQHNLQAFQTIVEDPSLGIAIGSYTDLFMPGGAKYHFKLELSKLLQVTGPWAKGTWSLEAAHVTADQVYYIFLAIMAQHEEDFQRNEYQLKTTTMEDIRQISNGCFDELVNEMLQSHDIYITAFVCNPVYCNAPVYQTINPLAIQPITISQKDGMAICQVKPPDQFKAYICSNDPFRHKMHSHEGPLHWWNAVARDEYSDVLSVSLAYGIFSTGPVSMADEHTQSTITWLNSPYQNQQQVGTLQDHIKIHQWNHYKPAKLPEVVYKPLISWRDMETTILGKHKALAMDDVDDLLPSGNTPLGPVLPSSSEIGLSSDEPEWLDGPCGLPTAFYSTVAQSFTLLGCDKIDL</sequence>
<dbReference type="OrthoDB" id="3236755at2759"/>
<protein>
    <submittedName>
        <fullName evidence="2">Uncharacterized protein</fullName>
    </submittedName>
</protein>
<dbReference type="AlphaFoldDB" id="A0A0C3JE94"/>
<evidence type="ECO:0000256" key="1">
    <source>
        <dbReference type="SAM" id="MobiDB-lite"/>
    </source>
</evidence>
<feature type="region of interest" description="Disordered" evidence="1">
    <location>
        <begin position="90"/>
        <end position="132"/>
    </location>
</feature>
<reference evidence="2 3" key="1">
    <citation type="submission" date="2014-04" db="EMBL/GenBank/DDBJ databases">
        <authorList>
            <consortium name="DOE Joint Genome Institute"/>
            <person name="Kuo A."/>
            <person name="Kohler A."/>
            <person name="Costa M.D."/>
            <person name="Nagy L.G."/>
            <person name="Floudas D."/>
            <person name="Copeland A."/>
            <person name="Barry K.W."/>
            <person name="Cichocki N."/>
            <person name="Veneault-Fourrey C."/>
            <person name="LaButti K."/>
            <person name="Lindquist E.A."/>
            <person name="Lipzen A."/>
            <person name="Lundell T."/>
            <person name="Morin E."/>
            <person name="Murat C."/>
            <person name="Sun H."/>
            <person name="Tunlid A."/>
            <person name="Henrissat B."/>
            <person name="Grigoriev I.V."/>
            <person name="Hibbett D.S."/>
            <person name="Martin F."/>
            <person name="Nordberg H.P."/>
            <person name="Cantor M.N."/>
            <person name="Hua S.X."/>
        </authorList>
    </citation>
    <scope>NUCLEOTIDE SEQUENCE [LARGE SCALE GENOMIC DNA]</scope>
    <source>
        <strain evidence="2 3">Marx 270</strain>
    </source>
</reference>